<protein>
    <submittedName>
        <fullName evidence="1">Uncharacterized protein</fullName>
    </submittedName>
</protein>
<evidence type="ECO:0000313" key="2">
    <source>
        <dbReference type="Proteomes" id="UP000318733"/>
    </source>
</evidence>
<proteinExistence type="predicted"/>
<dbReference type="Proteomes" id="UP000318733">
    <property type="component" value="Unassembled WGS sequence"/>
</dbReference>
<gene>
    <name evidence="1" type="ORF">FO440_00200</name>
</gene>
<name>A0A556MS74_9SPHI</name>
<comment type="caution">
    <text evidence="1">The sequence shown here is derived from an EMBL/GenBank/DDBJ whole genome shotgun (WGS) entry which is preliminary data.</text>
</comment>
<dbReference type="RefSeq" id="WP_144246219.1">
    <property type="nucleotide sequence ID" value="NZ_VLPK01000001.1"/>
</dbReference>
<accession>A0A556MS74</accession>
<dbReference type="OrthoDB" id="1495534at2"/>
<evidence type="ECO:0000313" key="1">
    <source>
        <dbReference type="EMBL" id="TSJ42648.1"/>
    </source>
</evidence>
<sequence>MKIFDLLQSGNSGPVCRDCVHFENDPAIIEKTYPGLAIMSSGYASVRDCDGICNFNDLYLSAHDSCPNFTARAGKADR</sequence>
<keyword evidence="2" id="KW-1185">Reference proteome</keyword>
<organism evidence="1 2">
    <name type="scientific">Mucilaginibacter corticis</name>
    <dbReference type="NCBI Taxonomy" id="2597670"/>
    <lineage>
        <taxon>Bacteria</taxon>
        <taxon>Pseudomonadati</taxon>
        <taxon>Bacteroidota</taxon>
        <taxon>Sphingobacteriia</taxon>
        <taxon>Sphingobacteriales</taxon>
        <taxon>Sphingobacteriaceae</taxon>
        <taxon>Mucilaginibacter</taxon>
    </lineage>
</organism>
<dbReference type="EMBL" id="VLPK01000001">
    <property type="protein sequence ID" value="TSJ42648.1"/>
    <property type="molecule type" value="Genomic_DNA"/>
</dbReference>
<dbReference type="AlphaFoldDB" id="A0A556MS74"/>
<reference evidence="1 2" key="1">
    <citation type="submission" date="2019-07" db="EMBL/GenBank/DDBJ databases">
        <authorList>
            <person name="Huq M.A."/>
        </authorList>
    </citation>
    <scope>NUCLEOTIDE SEQUENCE [LARGE SCALE GENOMIC DNA]</scope>
    <source>
        <strain evidence="1 2">MAH-19</strain>
    </source>
</reference>